<reference evidence="2 3" key="1">
    <citation type="submission" date="2016-10" db="EMBL/GenBank/DDBJ databases">
        <authorList>
            <person name="Varghese N."/>
            <person name="Submissions S."/>
        </authorList>
    </citation>
    <scope>NUCLEOTIDE SEQUENCE [LARGE SCALE GENOMIC DNA]</scope>
    <source>
        <strain evidence="2 3">DSM 18839</strain>
    </source>
</reference>
<name>A0A8G2BFE0_9PROT</name>
<dbReference type="Pfam" id="PF07287">
    <property type="entry name" value="AtuA"/>
    <property type="match status" value="1"/>
</dbReference>
<evidence type="ECO:0000313" key="2">
    <source>
        <dbReference type="EMBL" id="SDF06557.1"/>
    </source>
</evidence>
<dbReference type="PANTHER" id="PTHR47708:SF2">
    <property type="entry name" value="SI:CH73-132F6.5"/>
    <property type="match status" value="1"/>
</dbReference>
<evidence type="ECO:0000259" key="1">
    <source>
        <dbReference type="Pfam" id="PF07287"/>
    </source>
</evidence>
<keyword evidence="3" id="KW-1185">Reference proteome</keyword>
<dbReference type="AlphaFoldDB" id="A0A8G2BFE0"/>
<dbReference type="OrthoDB" id="9763456at2"/>
<organism evidence="2 3">
    <name type="scientific">Thalassobaculum litoreum DSM 18839</name>
    <dbReference type="NCBI Taxonomy" id="1123362"/>
    <lineage>
        <taxon>Bacteria</taxon>
        <taxon>Pseudomonadati</taxon>
        <taxon>Pseudomonadota</taxon>
        <taxon>Alphaproteobacteria</taxon>
        <taxon>Rhodospirillales</taxon>
        <taxon>Thalassobaculaceae</taxon>
        <taxon>Thalassobaculum</taxon>
    </lineage>
</organism>
<dbReference type="EMBL" id="FNBW01000001">
    <property type="protein sequence ID" value="SDF06557.1"/>
    <property type="molecule type" value="Genomic_DNA"/>
</dbReference>
<dbReference type="RefSeq" id="WP_093147403.1">
    <property type="nucleotide sequence ID" value="NZ_FNBW01000001.1"/>
</dbReference>
<dbReference type="PANTHER" id="PTHR47708">
    <property type="match status" value="1"/>
</dbReference>
<dbReference type="Proteomes" id="UP000198615">
    <property type="component" value="Unassembled WGS sequence"/>
</dbReference>
<evidence type="ECO:0000313" key="3">
    <source>
        <dbReference type="Proteomes" id="UP000198615"/>
    </source>
</evidence>
<gene>
    <name evidence="2" type="ORF">SAMN05660686_00106</name>
</gene>
<proteinExistence type="predicted"/>
<protein>
    <recommendedName>
        <fullName evidence="1">Acyclic terpene utilisation N-terminal domain-containing protein</fullName>
    </recommendedName>
</protein>
<feature type="domain" description="Acyclic terpene utilisation N-terminal" evidence="1">
    <location>
        <begin position="6"/>
        <end position="451"/>
    </location>
</feature>
<sequence length="458" mass="48607">MSGKTVHIGCGAGFAGDRWDAAIPIVATLATREGPRYLMYETLAERTLALAQQAKIEDPSKGYSPYLERILRPVLAKAKESGIRVVSNFGAANPTAGAKRILEMAKEDGIADLKVAVVEGDDLTTVMTEGDIRGHKAVEGLAMPEGKLVAANVYLGAQAIADALAMGADVVVVGRCADPALALGPLIHEHGWTLDDLDRIAAGTMCGHLLECGAQVTGGYFADPGYKDVPDFGHVGFPIAEVQADGTVTITKADKTGGLVSHRTVKEQLLYEMHDPGNYLTPDVVLDITGVAIEEVGPDRVRITGAKGKQRPPTLKATVSFEGGWLGEGEITYAGPNARRRAELAIDVLRTRARDLGTNWPLRFDLIGTVSTFDGDGGDLRSGSDWNDDGEYRVRMATKGPDKQIAQWIADEVLSLYCSGPAGGGGVRHRIVPQITTASILVDRARVSASARLVEESA</sequence>
<dbReference type="InterPro" id="IPR010839">
    <property type="entry name" value="AtuA_N"/>
</dbReference>
<accession>A0A8G2BFE0</accession>
<comment type="caution">
    <text evidence="2">The sequence shown here is derived from an EMBL/GenBank/DDBJ whole genome shotgun (WGS) entry which is preliminary data.</text>
</comment>